<evidence type="ECO:0000256" key="6">
    <source>
        <dbReference type="SAM" id="SignalP"/>
    </source>
</evidence>
<evidence type="ECO:0000256" key="5">
    <source>
        <dbReference type="SAM" id="MobiDB-lite"/>
    </source>
</evidence>
<geneLocation type="plasmid" evidence="8 9">
    <name>pCY360</name>
</geneLocation>
<dbReference type="PROSITE" id="PS51935">
    <property type="entry name" value="NLPC_P60"/>
    <property type="match status" value="1"/>
</dbReference>
<evidence type="ECO:0000259" key="7">
    <source>
        <dbReference type="PROSITE" id="PS51935"/>
    </source>
</evidence>
<keyword evidence="9" id="KW-1185">Reference proteome</keyword>
<dbReference type="InterPro" id="IPR038765">
    <property type="entry name" value="Papain-like_cys_pep_sf"/>
</dbReference>
<keyword evidence="8" id="KW-0614">Plasmid</keyword>
<evidence type="ECO:0000313" key="8">
    <source>
        <dbReference type="EMBL" id="ADL36219.1"/>
    </source>
</evidence>
<dbReference type="KEGG" id="bpb:bpr_II282"/>
<comment type="similarity">
    <text evidence="1">Belongs to the peptidase C40 family.</text>
</comment>
<protein>
    <submittedName>
        <fullName evidence="8">NLPC/P60 domain-containing protein</fullName>
    </submittedName>
</protein>
<reference evidence="8 9" key="1">
    <citation type="journal article" date="2010" name="PLoS ONE">
        <title>The glycobiome of the rumen bacterium Butyrivibrio proteoclasticus B316(T) highlights adaptation to a polysaccharide-rich environment.</title>
        <authorList>
            <person name="Kelly W.J."/>
            <person name="Leahy S.C."/>
            <person name="Altermann E."/>
            <person name="Yeoman C.J."/>
            <person name="Dunne J.C."/>
            <person name="Kong Z."/>
            <person name="Pacheco D.M."/>
            <person name="Li D."/>
            <person name="Noel S.J."/>
            <person name="Moon C.D."/>
            <person name="Cookson A.L."/>
            <person name="Attwood G.T."/>
        </authorList>
    </citation>
    <scope>NUCLEOTIDE SEQUENCE [LARGE SCALE GENOMIC DNA]</scope>
    <source>
        <strain evidence="9">ATCC 51982 / DSM 14932 / B316</strain>
        <plasmid evidence="9">Plasmid pCY360</plasmid>
    </source>
</reference>
<dbReference type="SUPFAM" id="SSF54001">
    <property type="entry name" value="Cysteine proteinases"/>
    <property type="match status" value="1"/>
</dbReference>
<evidence type="ECO:0000313" key="9">
    <source>
        <dbReference type="Proteomes" id="UP000001299"/>
    </source>
</evidence>
<dbReference type="GO" id="GO:0006508">
    <property type="term" value="P:proteolysis"/>
    <property type="evidence" value="ECO:0007669"/>
    <property type="project" value="UniProtKB-KW"/>
</dbReference>
<dbReference type="InterPro" id="IPR000064">
    <property type="entry name" value="NLP_P60_dom"/>
</dbReference>
<organism evidence="8 9">
    <name type="scientific">Butyrivibrio proteoclasticus (strain ATCC 51982 / DSM 14932 / B316)</name>
    <name type="common">Clostridium proteoclasticum</name>
    <dbReference type="NCBI Taxonomy" id="515622"/>
    <lineage>
        <taxon>Bacteria</taxon>
        <taxon>Bacillati</taxon>
        <taxon>Bacillota</taxon>
        <taxon>Clostridia</taxon>
        <taxon>Lachnospirales</taxon>
        <taxon>Lachnospiraceae</taxon>
        <taxon>Butyrivibrio</taxon>
    </lineage>
</organism>
<feature type="domain" description="NlpC/P60" evidence="7">
    <location>
        <begin position="266"/>
        <end position="415"/>
    </location>
</feature>
<sequence>MQLRLKQTLSVVLAALIIACNVTGLPVLAKSNDDQIRDNITRTVLEMEAIMERSYENAKEKLSDDCHDGGYDYELSLESFNDQGTPFSNYDYERFIAAYATIQEYCMDNGMSMGEGINQIDFVTYVTEEAQIEEYIPEVMDKYVSMGDGIYKKDGTYYLTEPTEVGIYEENDDGNYIMTGTEVHDLKKVTTKYLEVTLSVASLESIYETFGLDRKDHEDTEEKRHEAMDRIMGKANLDQTTFLQRGLGLSEEDEKIINEAIAMTDVTIRKQLIQIAASIIGKVPYEWGGKSDMAGFDNTWYTFDENGKQKGLDCSGYVQWILRTAGYDNWDRLVGTNDFLSSKDDLYPISASDLQPGDFGLFYPDNKARTNHIGMYLGDGYWIHCSSTANTVTISNNSKFSVYRRLNLLKDDSERFIITEVQKDDETTNETSFAIVAESSVKKIDDKKAETKKEEKNKEKPVETTETQEAKEVKKEEKSQEVTPAPETEVVSEPEPEAEPVQETIIHIASNSSAITYTESELILMTKIVMCEAQAEGYNGWVGVAQVIRNRILSPYFAQTSVEGVVSANKQFSTYKKATRMSDGDINQDIYLVCRKVLDGELRIFPSDEVIGFKRTSSNDDNWNGWHKYSQMPTIGNHSFYVK</sequence>
<dbReference type="GO" id="GO:0008234">
    <property type="term" value="F:cysteine-type peptidase activity"/>
    <property type="evidence" value="ECO:0007669"/>
    <property type="project" value="UniProtKB-KW"/>
</dbReference>
<dbReference type="Proteomes" id="UP000001299">
    <property type="component" value="Plasmid pCY360"/>
</dbReference>
<keyword evidence="6" id="KW-0732">Signal</keyword>
<dbReference type="RefSeq" id="WP_013282868.1">
    <property type="nucleotide sequence ID" value="NC_014389.1"/>
</dbReference>
<dbReference type="EMBL" id="CP001812">
    <property type="protein sequence ID" value="ADL36219.1"/>
    <property type="molecule type" value="Genomic_DNA"/>
</dbReference>
<evidence type="ECO:0000256" key="1">
    <source>
        <dbReference type="ARBA" id="ARBA00007074"/>
    </source>
</evidence>
<keyword evidence="2" id="KW-0645">Protease</keyword>
<evidence type="ECO:0000256" key="3">
    <source>
        <dbReference type="ARBA" id="ARBA00022801"/>
    </source>
</evidence>
<dbReference type="Gene3D" id="3.90.1720.10">
    <property type="entry name" value="endopeptidase domain like (from Nostoc punctiforme)"/>
    <property type="match status" value="1"/>
</dbReference>
<dbReference type="Gene3D" id="1.10.10.2520">
    <property type="entry name" value="Cell wall hydrolase SleB, domain 1"/>
    <property type="match status" value="1"/>
</dbReference>
<accession>E0S487</accession>
<dbReference type="Pfam" id="PF00877">
    <property type="entry name" value="NLPC_P60"/>
    <property type="match status" value="1"/>
</dbReference>
<feature type="chain" id="PRO_5003139960" evidence="6">
    <location>
        <begin position="30"/>
        <end position="643"/>
    </location>
</feature>
<dbReference type="PROSITE" id="PS51257">
    <property type="entry name" value="PROKAR_LIPOPROTEIN"/>
    <property type="match status" value="1"/>
</dbReference>
<feature type="region of interest" description="Disordered" evidence="5">
    <location>
        <begin position="446"/>
        <end position="497"/>
    </location>
</feature>
<feature type="signal peptide" evidence="6">
    <location>
        <begin position="1"/>
        <end position="29"/>
    </location>
</feature>
<dbReference type="InterPro" id="IPR042047">
    <property type="entry name" value="SleB_dom1"/>
</dbReference>
<keyword evidence="3" id="KW-0378">Hydrolase</keyword>
<keyword evidence="4" id="KW-0788">Thiol protease</keyword>
<dbReference type="AlphaFoldDB" id="E0S487"/>
<dbReference type="PANTHER" id="PTHR47053:SF1">
    <property type="entry name" value="MUREIN DD-ENDOPEPTIDASE MEPH-RELATED"/>
    <property type="match status" value="1"/>
</dbReference>
<evidence type="ECO:0000256" key="2">
    <source>
        <dbReference type="ARBA" id="ARBA00022670"/>
    </source>
</evidence>
<dbReference type="InterPro" id="IPR051202">
    <property type="entry name" value="Peptidase_C40"/>
</dbReference>
<evidence type="ECO:0000256" key="4">
    <source>
        <dbReference type="ARBA" id="ARBA00022807"/>
    </source>
</evidence>
<name>E0S487_BUTPB</name>
<dbReference type="HOGENOM" id="CLU_425591_0_0_9"/>
<feature type="compositionally biased region" description="Basic and acidic residues" evidence="5">
    <location>
        <begin position="446"/>
        <end position="480"/>
    </location>
</feature>
<proteinExistence type="inferred from homology"/>
<dbReference type="Pfam" id="PF07486">
    <property type="entry name" value="Hydrolase_2"/>
    <property type="match status" value="1"/>
</dbReference>
<dbReference type="PANTHER" id="PTHR47053">
    <property type="entry name" value="MUREIN DD-ENDOPEPTIDASE MEPH-RELATED"/>
    <property type="match status" value="1"/>
</dbReference>
<dbReference type="InterPro" id="IPR011105">
    <property type="entry name" value="Cell_wall_hydrolase_SleB"/>
</dbReference>
<gene>
    <name evidence="8" type="ordered locus">bpr_II282</name>
</gene>